<sequence length="589" mass="64477">MTADYKNPHLLDSDFQDARVWSFYHKMRVQQLKVVLPDVGCQFTGAYWCESAIWVNGGIVQHKSQPREFTIHDCDTKDMIRTGVYPILALDPRLMSLTKVGATLKLKCSLDINRPIHKERISRYAITFYGEVIASMTTKNKITFSDRYTARKVKVKGKATSYPPYLEVTLKDLRCTDLGSFRCTVWALDEFHDVVTVSDHKELLHTDNRDLKSLALQCPLHVDKSPNVLKPHLPFTLTCSAVVGLTSVRAIPNVESITMRRSTLEVKDVVVATMNETGSTALTGVPGETAHGIILSAYVVSLRYSVPHAGCHHVGVYWCSVVMDNKTREGPRNFIGFPYGSGGGSNDGPGGGSTERPGRDVDGSGGGSNDGPGGGSTERPGRDVDGPGGGSNDGPGGGSNDGPGGGSTERPGRDLDGSGGGSKNDSEGPRKENGFKLSFYKEESTRTEITLRHLPTGAWVGLDITITPFTCHLAGLFLCKLQVTTKDNKTLLLNGTKWNTLPLPENLKEINTQKFSNTVNCSGVLEPPYNAFKLLHRDTSGSWVEKSNILSKRTSLDRISNCWLKGYEIFTLKNSQDKTWKCATHFQKS</sequence>
<evidence type="ECO:0000313" key="2">
    <source>
        <dbReference type="EMBL" id="PVD24077.1"/>
    </source>
</evidence>
<evidence type="ECO:0000256" key="1">
    <source>
        <dbReference type="SAM" id="MobiDB-lite"/>
    </source>
</evidence>
<reference evidence="2 3" key="1">
    <citation type="submission" date="2018-04" db="EMBL/GenBank/DDBJ databases">
        <title>The genome of golden apple snail Pomacea canaliculata provides insight into stress tolerance and invasive adaptation.</title>
        <authorList>
            <person name="Liu C."/>
            <person name="Liu B."/>
            <person name="Ren Y."/>
            <person name="Zhang Y."/>
            <person name="Wang H."/>
            <person name="Li S."/>
            <person name="Jiang F."/>
            <person name="Yin L."/>
            <person name="Zhang G."/>
            <person name="Qian W."/>
            <person name="Fan W."/>
        </authorList>
    </citation>
    <scope>NUCLEOTIDE SEQUENCE [LARGE SCALE GENOMIC DNA]</scope>
    <source>
        <strain evidence="2">SZHN2017</strain>
        <tissue evidence="2">Muscle</tissue>
    </source>
</reference>
<comment type="caution">
    <text evidence="2">The sequence shown here is derived from an EMBL/GenBank/DDBJ whole genome shotgun (WGS) entry which is preliminary data.</text>
</comment>
<feature type="compositionally biased region" description="Basic and acidic residues" evidence="1">
    <location>
        <begin position="424"/>
        <end position="436"/>
    </location>
</feature>
<feature type="compositionally biased region" description="Gly residues" evidence="1">
    <location>
        <begin position="363"/>
        <end position="376"/>
    </location>
</feature>
<keyword evidence="3" id="KW-1185">Reference proteome</keyword>
<dbReference type="EMBL" id="PZQS01000009">
    <property type="protein sequence ID" value="PVD24077.1"/>
    <property type="molecule type" value="Genomic_DNA"/>
</dbReference>
<proteinExistence type="predicted"/>
<name>A0A2T7NSC2_POMCA</name>
<feature type="compositionally biased region" description="Gly residues" evidence="1">
    <location>
        <begin position="339"/>
        <end position="353"/>
    </location>
</feature>
<feature type="region of interest" description="Disordered" evidence="1">
    <location>
        <begin position="334"/>
        <end position="436"/>
    </location>
</feature>
<organism evidence="2 3">
    <name type="scientific">Pomacea canaliculata</name>
    <name type="common">Golden apple snail</name>
    <dbReference type="NCBI Taxonomy" id="400727"/>
    <lineage>
        <taxon>Eukaryota</taxon>
        <taxon>Metazoa</taxon>
        <taxon>Spiralia</taxon>
        <taxon>Lophotrochozoa</taxon>
        <taxon>Mollusca</taxon>
        <taxon>Gastropoda</taxon>
        <taxon>Caenogastropoda</taxon>
        <taxon>Architaenioglossa</taxon>
        <taxon>Ampullarioidea</taxon>
        <taxon>Ampullariidae</taxon>
        <taxon>Pomacea</taxon>
    </lineage>
</organism>
<dbReference type="AlphaFoldDB" id="A0A2T7NSC2"/>
<feature type="compositionally biased region" description="Gly residues" evidence="1">
    <location>
        <begin position="386"/>
        <end position="407"/>
    </location>
</feature>
<evidence type="ECO:0000313" key="3">
    <source>
        <dbReference type="Proteomes" id="UP000245119"/>
    </source>
</evidence>
<accession>A0A2T7NSC2</accession>
<dbReference type="STRING" id="400727.A0A2T7NSC2"/>
<protein>
    <submittedName>
        <fullName evidence="2">Uncharacterized protein</fullName>
    </submittedName>
</protein>
<dbReference type="Proteomes" id="UP000245119">
    <property type="component" value="Linkage Group LG9"/>
</dbReference>
<gene>
    <name evidence="2" type="ORF">C0Q70_14547</name>
</gene>